<dbReference type="OrthoDB" id="8564939at2"/>
<dbReference type="PANTHER" id="PTHR43861:SF6">
    <property type="entry name" value="METHYLTRANSFERASE TYPE 11"/>
    <property type="match status" value="1"/>
</dbReference>
<protein>
    <submittedName>
        <fullName evidence="1">Bifunctional 3-demethylubiquinone-9 3-methyltransferase/ 2-octaprenyl-6-hydroxy phenol methylase</fullName>
    </submittedName>
</protein>
<dbReference type="Gene3D" id="3.40.50.150">
    <property type="entry name" value="Vaccinia Virus protein VP39"/>
    <property type="match status" value="1"/>
</dbReference>
<reference evidence="1 2" key="1">
    <citation type="submission" date="2016-01" db="EMBL/GenBank/DDBJ databases">
        <authorList>
            <person name="Oliw E.H."/>
        </authorList>
    </citation>
    <scope>NUCLEOTIDE SEQUENCE [LARGE SCALE GENOMIC DNA]</scope>
    <source>
        <strain evidence="1">LMG 27134</strain>
    </source>
</reference>
<dbReference type="EMBL" id="FCOK02000003">
    <property type="protein sequence ID" value="SAL15344.1"/>
    <property type="molecule type" value="Genomic_DNA"/>
</dbReference>
<proteinExistence type="predicted"/>
<dbReference type="InterPro" id="IPR029063">
    <property type="entry name" value="SAM-dependent_MTases_sf"/>
</dbReference>
<gene>
    <name evidence="1" type="ORF">AWB69_00713</name>
</gene>
<dbReference type="CDD" id="cd02440">
    <property type="entry name" value="AdoMet_MTases"/>
    <property type="match status" value="1"/>
</dbReference>
<keyword evidence="1" id="KW-0489">Methyltransferase</keyword>
<keyword evidence="1" id="KW-0830">Ubiquinone</keyword>
<evidence type="ECO:0000313" key="1">
    <source>
        <dbReference type="EMBL" id="SAL15344.1"/>
    </source>
</evidence>
<evidence type="ECO:0000313" key="2">
    <source>
        <dbReference type="Proteomes" id="UP000054683"/>
    </source>
</evidence>
<dbReference type="RefSeq" id="WP_062082184.1">
    <property type="nucleotide sequence ID" value="NZ_FCOK02000003.1"/>
</dbReference>
<sequence>MTSRDYNAEARDHPEHRYAYEFDYLMHAYMLKTFAPFFVGNDVLELGCFEGHFTKLLQKQFATVEVVEASSDCIAIASANVDNEVRFHHSTFETFEPERRYDNIFLIHTLEHLDHPVEVLNRIRGWLSERGRLFVAAPNARAASRQIAVNMGLIDHAAAVTHAEAEHGHRVTYSLDTLKADLRAAKLRPVTQGGIVFKGLANFQLDAALKAGIISKEYLDGCFELGRVYPDLCSSIYVISERGADI</sequence>
<accession>A0A158F6G5</accession>
<dbReference type="Proteomes" id="UP000054683">
    <property type="component" value="Unassembled WGS sequence"/>
</dbReference>
<dbReference type="SUPFAM" id="SSF53335">
    <property type="entry name" value="S-adenosyl-L-methionine-dependent methyltransferases"/>
    <property type="match status" value="1"/>
</dbReference>
<organism evidence="1 2">
    <name type="scientific">Caballeronia udeis</name>
    <dbReference type="NCBI Taxonomy" id="1232866"/>
    <lineage>
        <taxon>Bacteria</taxon>
        <taxon>Pseudomonadati</taxon>
        <taxon>Pseudomonadota</taxon>
        <taxon>Betaproteobacteria</taxon>
        <taxon>Burkholderiales</taxon>
        <taxon>Burkholderiaceae</taxon>
        <taxon>Caballeronia</taxon>
    </lineage>
</organism>
<name>A0A158F6G5_9BURK</name>
<dbReference type="AlphaFoldDB" id="A0A158F6G5"/>
<dbReference type="Pfam" id="PF13489">
    <property type="entry name" value="Methyltransf_23"/>
    <property type="match status" value="1"/>
</dbReference>
<dbReference type="GO" id="GO:0032259">
    <property type="term" value="P:methylation"/>
    <property type="evidence" value="ECO:0007669"/>
    <property type="project" value="UniProtKB-KW"/>
</dbReference>
<dbReference type="GO" id="GO:0008168">
    <property type="term" value="F:methyltransferase activity"/>
    <property type="evidence" value="ECO:0007669"/>
    <property type="project" value="UniProtKB-KW"/>
</dbReference>
<keyword evidence="1" id="KW-0808">Transferase</keyword>
<dbReference type="PANTHER" id="PTHR43861">
    <property type="entry name" value="TRANS-ACONITATE 2-METHYLTRANSFERASE-RELATED"/>
    <property type="match status" value="1"/>
</dbReference>